<organism evidence="1 2">
    <name type="scientific">Fluoribacter dumoffii</name>
    <dbReference type="NCBI Taxonomy" id="463"/>
    <lineage>
        <taxon>Bacteria</taxon>
        <taxon>Pseudomonadati</taxon>
        <taxon>Pseudomonadota</taxon>
        <taxon>Gammaproteobacteria</taxon>
        <taxon>Legionellales</taxon>
        <taxon>Legionellaceae</taxon>
        <taxon>Fluoribacter</taxon>
    </lineage>
</organism>
<dbReference type="InterPro" id="IPR007817">
    <property type="entry name" value="Isocyanide_synthase_DIT1"/>
</dbReference>
<dbReference type="EMBL" id="UGGT01000001">
    <property type="protein sequence ID" value="STO22358.1"/>
    <property type="molecule type" value="Genomic_DNA"/>
</dbReference>
<name>A0A377GDH0_9GAMM</name>
<reference evidence="1 2" key="1">
    <citation type="submission" date="2018-06" db="EMBL/GenBank/DDBJ databases">
        <authorList>
            <consortium name="Pathogen Informatics"/>
            <person name="Doyle S."/>
        </authorList>
    </citation>
    <scope>NUCLEOTIDE SEQUENCE [LARGE SCALE GENOMIC DNA]</scope>
    <source>
        <strain evidence="1 2">NCTC11370</strain>
    </source>
</reference>
<dbReference type="PANTHER" id="PTHR37285:SF5">
    <property type="entry name" value="SPORE WALL MATURATION PROTEIN DIT1"/>
    <property type="match status" value="1"/>
</dbReference>
<proteinExistence type="predicted"/>
<evidence type="ECO:0000313" key="2">
    <source>
        <dbReference type="Proteomes" id="UP000254554"/>
    </source>
</evidence>
<dbReference type="STRING" id="1094715.GCA_000236165_02289"/>
<accession>A0A377GDH0</accession>
<dbReference type="OrthoDB" id="5690590at2"/>
<dbReference type="GeneID" id="93293212"/>
<protein>
    <submittedName>
        <fullName evidence="1">Pyoverdine/dityrosine biosynthesis protein</fullName>
    </submittedName>
</protein>
<dbReference type="PANTHER" id="PTHR37285">
    <property type="entry name" value="SPORE WALL MATURATION PROTEIN DIT1"/>
    <property type="match status" value="1"/>
</dbReference>
<gene>
    <name evidence="1" type="ORF">NCTC11370_02445</name>
</gene>
<keyword evidence="2" id="KW-1185">Reference proteome</keyword>
<dbReference type="AlphaFoldDB" id="A0A377GDH0"/>
<evidence type="ECO:0000313" key="1">
    <source>
        <dbReference type="EMBL" id="STO22358.1"/>
    </source>
</evidence>
<dbReference type="RefSeq" id="WP_010654467.1">
    <property type="nucleotide sequence ID" value="NZ_UGGT01000001.1"/>
</dbReference>
<dbReference type="Pfam" id="PF05141">
    <property type="entry name" value="DIT1_PvcA"/>
    <property type="match status" value="1"/>
</dbReference>
<sequence length="526" mass="61057">MKTEAREYESQGIYQVGLNRQREAVISAHFMHNINQRSKHQLYSSEEFSKKALLVNAEIIIERLIPTLLSASDTFILERASAAKIRARKNFKEYGLNSAQKISLSEVITEVMFDRQFLKGSKSNTSRRILAEKIRKLIAEHKPIKMVIPALPYKVSSPLKTRGNLPDLSEINFLLALVEIAKTIDLIYSSTIAGLSNKMASFTVICDGNRFNQFLNEKYTTIKQYQNHLRWWISKLGFSNYVEISDYQHIIKNNLPQKTQEEKTVIREQVGNFYKHLMLPLLDPYNMEQTINKAIECDPDPEITNPEGRFIPLFKSLIYTVRYEKLSLYSEVHQEDYSELYSVLTRHLFQPYAKLTQDDYVTIEAFIGNPQPRNSPSRNKLLEYLRQSMLSQAWHATINYMAEIRSDRDLPKEPLSLCYPDYIRWTIHAKPGQLAVLTTTAFGDPVQPWHGVGVFMRTKNNKIKLYTLPVLSLESCDAVPVIVEKTGQEPRMKGQPLFYIHPNIKWNHFDDFIEELKKGLTRKRKL</sequence>
<dbReference type="Proteomes" id="UP000254554">
    <property type="component" value="Unassembled WGS sequence"/>
</dbReference>